<proteinExistence type="predicted"/>
<gene>
    <name evidence="1" type="ORF">NJU99_12035</name>
</gene>
<accession>A0ABY5E194</accession>
<dbReference type="RefSeq" id="WP_254576153.1">
    <property type="nucleotide sequence ID" value="NZ_CP100595.1"/>
</dbReference>
<dbReference type="EMBL" id="CP100595">
    <property type="protein sequence ID" value="UTJ05972.1"/>
    <property type="molecule type" value="Genomic_DNA"/>
</dbReference>
<keyword evidence="2" id="KW-1185">Reference proteome</keyword>
<organism evidence="1 2">
    <name type="scientific">Arcobacter roscoffensis</name>
    <dbReference type="NCBI Taxonomy" id="2961520"/>
    <lineage>
        <taxon>Bacteria</taxon>
        <taxon>Pseudomonadati</taxon>
        <taxon>Campylobacterota</taxon>
        <taxon>Epsilonproteobacteria</taxon>
        <taxon>Campylobacterales</taxon>
        <taxon>Arcobacteraceae</taxon>
        <taxon>Arcobacter</taxon>
    </lineage>
</organism>
<protein>
    <recommendedName>
        <fullName evidence="3">Flagellar P ring chaperone FlgA</fullName>
    </recommendedName>
</protein>
<evidence type="ECO:0000313" key="2">
    <source>
        <dbReference type="Proteomes" id="UP001060012"/>
    </source>
</evidence>
<evidence type="ECO:0000313" key="1">
    <source>
        <dbReference type="EMBL" id="UTJ05972.1"/>
    </source>
</evidence>
<sequence length="130" mass="15066">MLKHSLLIILLSIHSYALTVLIAKESFAYEEKLSKSKLRLVNVNKVRKSCIPLTLKDINENEYVTKHYINDGSILCQKNVKTYKKQSVTFKFGALEIEKKGKIIYENNDFIRIKKADGTIEKIYKDGRLK</sequence>
<reference evidence="1" key="1">
    <citation type="submission" date="2022-07" db="EMBL/GenBank/DDBJ databases">
        <title>Arcobacter roscoffensis sp. nov., a marine bacterium isolated from coastal seawater collected from Roscoff, France.</title>
        <authorList>
            <person name="Pascual J."/>
            <person name="Lepeaux C."/>
            <person name="Methner A."/>
            <person name="Overmann J."/>
        </authorList>
    </citation>
    <scope>NUCLEOTIDE SEQUENCE</scope>
    <source>
        <strain evidence="1">ARW1-2F2</strain>
    </source>
</reference>
<name>A0ABY5E194_9BACT</name>
<evidence type="ECO:0008006" key="3">
    <source>
        <dbReference type="Google" id="ProtNLM"/>
    </source>
</evidence>
<dbReference type="Proteomes" id="UP001060012">
    <property type="component" value="Chromosome"/>
</dbReference>